<dbReference type="GO" id="GO:0003700">
    <property type="term" value="F:DNA-binding transcription factor activity"/>
    <property type="evidence" value="ECO:0007669"/>
    <property type="project" value="InterPro"/>
</dbReference>
<dbReference type="AlphaFoldDB" id="A0A935N2A3"/>
<evidence type="ECO:0000256" key="1">
    <source>
        <dbReference type="ARBA" id="ARBA00023015"/>
    </source>
</evidence>
<reference evidence="5 6" key="1">
    <citation type="submission" date="2020-10" db="EMBL/GenBank/DDBJ databases">
        <title>Connecting structure to function with the recovery of over 1000 high-quality activated sludge metagenome-assembled genomes encoding full-length rRNA genes using long-read sequencing.</title>
        <authorList>
            <person name="Singleton C.M."/>
            <person name="Petriglieri F."/>
            <person name="Kristensen J.M."/>
            <person name="Kirkegaard R.H."/>
            <person name="Michaelsen T.Y."/>
            <person name="Andersen M.H."/>
            <person name="Karst S.M."/>
            <person name="Dueholm M.S."/>
            <person name="Nielsen P.H."/>
            <person name="Albertsen M."/>
        </authorList>
    </citation>
    <scope>NUCLEOTIDE SEQUENCE [LARGE SCALE GENOMIC DNA]</scope>
    <source>
        <strain evidence="5">EsbW_18-Q3-R4-48_BATAC.463</strain>
    </source>
</reference>
<dbReference type="PROSITE" id="PS00041">
    <property type="entry name" value="HTH_ARAC_FAMILY_1"/>
    <property type="match status" value="1"/>
</dbReference>
<dbReference type="Pfam" id="PF12833">
    <property type="entry name" value="HTH_18"/>
    <property type="match status" value="1"/>
</dbReference>
<evidence type="ECO:0000313" key="6">
    <source>
        <dbReference type="Proteomes" id="UP000739411"/>
    </source>
</evidence>
<dbReference type="InterPro" id="IPR009057">
    <property type="entry name" value="Homeodomain-like_sf"/>
</dbReference>
<protein>
    <submittedName>
        <fullName evidence="5">Helix-turn-helix transcriptional regulator</fullName>
    </submittedName>
</protein>
<organism evidence="5 6">
    <name type="scientific">Candidatus Dechloromonas phosphorivorans</name>
    <dbReference type="NCBI Taxonomy" id="2899244"/>
    <lineage>
        <taxon>Bacteria</taxon>
        <taxon>Pseudomonadati</taxon>
        <taxon>Pseudomonadota</taxon>
        <taxon>Betaproteobacteria</taxon>
        <taxon>Rhodocyclales</taxon>
        <taxon>Azonexaceae</taxon>
        <taxon>Dechloromonas</taxon>
    </lineage>
</organism>
<feature type="domain" description="HTH araC/xylS-type" evidence="4">
    <location>
        <begin position="164"/>
        <end position="261"/>
    </location>
</feature>
<evidence type="ECO:0000256" key="2">
    <source>
        <dbReference type="ARBA" id="ARBA00023125"/>
    </source>
</evidence>
<accession>A0A935N2A3</accession>
<dbReference type="PROSITE" id="PS01124">
    <property type="entry name" value="HTH_ARAC_FAMILY_2"/>
    <property type="match status" value="1"/>
</dbReference>
<keyword evidence="3" id="KW-0804">Transcription</keyword>
<dbReference type="GO" id="GO:0005829">
    <property type="term" value="C:cytosol"/>
    <property type="evidence" value="ECO:0007669"/>
    <property type="project" value="TreeGrafter"/>
</dbReference>
<dbReference type="SMART" id="SM00342">
    <property type="entry name" value="HTH_ARAC"/>
    <property type="match status" value="1"/>
</dbReference>
<dbReference type="SUPFAM" id="SSF46689">
    <property type="entry name" value="Homeodomain-like"/>
    <property type="match status" value="1"/>
</dbReference>
<keyword evidence="1" id="KW-0805">Transcription regulation</keyword>
<dbReference type="InterPro" id="IPR037923">
    <property type="entry name" value="HTH-like"/>
</dbReference>
<gene>
    <name evidence="5" type="ORF">IPJ38_18255</name>
</gene>
<dbReference type="PANTHER" id="PTHR47894:SF4">
    <property type="entry name" value="HTH-TYPE TRANSCRIPTIONAL REGULATOR GADX"/>
    <property type="match status" value="1"/>
</dbReference>
<name>A0A935N2A3_9RHOO</name>
<dbReference type="EMBL" id="JADJMS010000046">
    <property type="protein sequence ID" value="MBK7416750.1"/>
    <property type="molecule type" value="Genomic_DNA"/>
</dbReference>
<dbReference type="InterPro" id="IPR018062">
    <property type="entry name" value="HTH_AraC-typ_CS"/>
</dbReference>
<dbReference type="Proteomes" id="UP000739411">
    <property type="component" value="Unassembled WGS sequence"/>
</dbReference>
<comment type="caution">
    <text evidence="5">The sequence shown here is derived from an EMBL/GenBank/DDBJ whole genome shotgun (WGS) entry which is preliminary data.</text>
</comment>
<proteinExistence type="predicted"/>
<dbReference type="InterPro" id="IPR018060">
    <property type="entry name" value="HTH_AraC"/>
</dbReference>
<dbReference type="Gene3D" id="1.10.10.60">
    <property type="entry name" value="Homeodomain-like"/>
    <property type="match status" value="1"/>
</dbReference>
<dbReference type="GO" id="GO:0000976">
    <property type="term" value="F:transcription cis-regulatory region binding"/>
    <property type="evidence" value="ECO:0007669"/>
    <property type="project" value="TreeGrafter"/>
</dbReference>
<evidence type="ECO:0000256" key="3">
    <source>
        <dbReference type="ARBA" id="ARBA00023163"/>
    </source>
</evidence>
<evidence type="ECO:0000313" key="5">
    <source>
        <dbReference type="EMBL" id="MBK7416750.1"/>
    </source>
</evidence>
<evidence type="ECO:0000259" key="4">
    <source>
        <dbReference type="PROSITE" id="PS01124"/>
    </source>
</evidence>
<sequence>MDEFSPAATCLISTRQFHRVTTLTVRDDVLIWVRKGVKTLVHQGGEHKIRAGQAVVMAKGAQWDVINDPAPHGRYEVLVLQFGEGAIQAFHEAYGAVYLLPPIVDCFSLPVASDLAQLLLRVADAIASPLAAGALRQHRVIEVLLMLAELGCVIKSPEKLTWPDRIRRLIAQRPHAEWTVDALASACHVSSSTLYRRLSAAGLTVGSLVREVRLETALMLLQSTSLPVGEVAQRCGYESHGRFSAAFRTRYGFLPSKLTEQA</sequence>
<dbReference type="PANTHER" id="PTHR47894">
    <property type="entry name" value="HTH-TYPE TRANSCRIPTIONAL REGULATOR GADX"/>
    <property type="match status" value="1"/>
</dbReference>
<keyword evidence="2" id="KW-0238">DNA-binding</keyword>
<dbReference type="SUPFAM" id="SSF51215">
    <property type="entry name" value="Regulatory protein AraC"/>
    <property type="match status" value="1"/>
</dbReference>